<feature type="compositionally biased region" description="Low complexity" evidence="8">
    <location>
        <begin position="231"/>
        <end position="242"/>
    </location>
</feature>
<feature type="compositionally biased region" description="Low complexity" evidence="8">
    <location>
        <begin position="27"/>
        <end position="39"/>
    </location>
</feature>
<evidence type="ECO:0000256" key="4">
    <source>
        <dbReference type="ARBA" id="ARBA00023125"/>
    </source>
</evidence>
<keyword evidence="3" id="KW-0805">Transcription regulation</keyword>
<gene>
    <name evidence="10" type="ORF">BLA29_003857</name>
</gene>
<feature type="domain" description="BZIP" evidence="9">
    <location>
        <begin position="363"/>
        <end position="426"/>
    </location>
</feature>
<dbReference type="InterPro" id="IPR004827">
    <property type="entry name" value="bZIP"/>
</dbReference>
<proteinExistence type="inferred from homology"/>
<dbReference type="Pfam" id="PF07716">
    <property type="entry name" value="bZIP_2"/>
    <property type="match status" value="1"/>
</dbReference>
<dbReference type="GO" id="GO:0005634">
    <property type="term" value="C:nucleus"/>
    <property type="evidence" value="ECO:0007669"/>
    <property type="project" value="UniProtKB-SubCell"/>
</dbReference>
<feature type="compositionally biased region" description="Polar residues" evidence="8">
    <location>
        <begin position="292"/>
        <end position="311"/>
    </location>
</feature>
<evidence type="ECO:0000256" key="5">
    <source>
        <dbReference type="ARBA" id="ARBA00023163"/>
    </source>
</evidence>
<dbReference type="InterPro" id="IPR046347">
    <property type="entry name" value="bZIP_sf"/>
</dbReference>
<keyword evidence="4" id="KW-0238">DNA-binding</keyword>
<evidence type="ECO:0000256" key="2">
    <source>
        <dbReference type="ARBA" id="ARBA00006079"/>
    </source>
</evidence>
<evidence type="ECO:0000256" key="1">
    <source>
        <dbReference type="ARBA" id="ARBA00004123"/>
    </source>
</evidence>
<feature type="region of interest" description="Disordered" evidence="8">
    <location>
        <begin position="193"/>
        <end position="244"/>
    </location>
</feature>
<dbReference type="PROSITE" id="PS50217">
    <property type="entry name" value="BZIP"/>
    <property type="match status" value="1"/>
</dbReference>
<feature type="compositionally biased region" description="Polar residues" evidence="8">
    <location>
        <begin position="329"/>
        <end position="348"/>
    </location>
</feature>
<keyword evidence="7" id="KW-0175">Coiled coil</keyword>
<dbReference type="AlphaFoldDB" id="A0A1Y3B1N6"/>
<evidence type="ECO:0000256" key="7">
    <source>
        <dbReference type="SAM" id="Coils"/>
    </source>
</evidence>
<evidence type="ECO:0000256" key="6">
    <source>
        <dbReference type="ARBA" id="ARBA00023242"/>
    </source>
</evidence>
<dbReference type="SUPFAM" id="SSF57959">
    <property type="entry name" value="Leucine zipper domain"/>
    <property type="match status" value="1"/>
</dbReference>
<dbReference type="SMART" id="SM00338">
    <property type="entry name" value="BRLZ"/>
    <property type="match status" value="1"/>
</dbReference>
<feature type="coiled-coil region" evidence="7">
    <location>
        <begin position="395"/>
        <end position="429"/>
    </location>
</feature>
<evidence type="ECO:0000313" key="11">
    <source>
        <dbReference type="Proteomes" id="UP000194236"/>
    </source>
</evidence>
<dbReference type="OrthoDB" id="6022300at2759"/>
<comment type="caution">
    <text evidence="10">The sequence shown here is derived from an EMBL/GenBank/DDBJ whole genome shotgun (WGS) entry which is preliminary data.</text>
</comment>
<dbReference type="Gene3D" id="1.20.5.170">
    <property type="match status" value="1"/>
</dbReference>
<sequence length="434" mass="48329">MKRHHQTEHHCFTTPSPSPPEHRIPINQLPSPNSSKLNSNPTANVFPLVNQDIFGKLLQEMTSQIQPATNNFSQSHQVLNETILQLAKLNSSQILSSPNSSVIDSDNSANTNAKAVQLLNLLTKVNDQQCIPSKNIVEQFLNTNNNNNNNHHQTSLSPQKEFISQHKHLLSEQSLVINGGGLLTTAPHESLTRSEQQNLIENTSSSTSKYTRPFKALYNNKDVGLLSQKHSPSSTTTTTSSPFPMETLATADSLLGSDQAYLMFRSQMLSMSKQRQSSMEERKSTTNRKSQHNTSANSSKSLDFTSDENSNGSSFNGTAIVDNQAITETTAQNSHHSIVTGLSPSATGSGRKRARPLPDNLKDEAYWERRRKNNEAAKRSRDLRRAKEDEIAIRASFLEHENRQLKLKLIEAELKLEKKDTLIATLQNQLSSLK</sequence>
<dbReference type="EMBL" id="MUJZ01049284">
    <property type="protein sequence ID" value="OTF73964.1"/>
    <property type="molecule type" value="Genomic_DNA"/>
</dbReference>
<keyword evidence="11" id="KW-1185">Reference proteome</keyword>
<comment type="similarity">
    <text evidence="2">Belongs to the bZIP family. NFIL3 subfamily.</text>
</comment>
<evidence type="ECO:0000313" key="10">
    <source>
        <dbReference type="EMBL" id="OTF73964.1"/>
    </source>
</evidence>
<protein>
    <submittedName>
        <fullName evidence="10">Hepatic leukemia factor-like protein</fullName>
    </submittedName>
</protein>
<feature type="compositionally biased region" description="Polar residues" evidence="8">
    <location>
        <begin position="193"/>
        <end position="210"/>
    </location>
</feature>
<evidence type="ECO:0000259" key="9">
    <source>
        <dbReference type="PROSITE" id="PS50217"/>
    </source>
</evidence>
<evidence type="ECO:0000256" key="8">
    <source>
        <dbReference type="SAM" id="MobiDB-lite"/>
    </source>
</evidence>
<feature type="region of interest" description="Disordered" evidence="8">
    <location>
        <begin position="1"/>
        <end position="39"/>
    </location>
</feature>
<dbReference type="FunFam" id="1.20.5.170:FF:000025">
    <property type="entry name" value="nuclear factor interleukin-3-regulated protein-like"/>
    <property type="match status" value="1"/>
</dbReference>
<dbReference type="CDD" id="cd14695">
    <property type="entry name" value="bZIP_HLF"/>
    <property type="match status" value="1"/>
</dbReference>
<feature type="region of interest" description="Disordered" evidence="8">
    <location>
        <begin position="329"/>
        <end position="368"/>
    </location>
</feature>
<keyword evidence="5" id="KW-0804">Transcription</keyword>
<dbReference type="PANTHER" id="PTHR11988">
    <property type="entry name" value="THYROTROPH EMBRYONIC FACTOR RELATED"/>
    <property type="match status" value="1"/>
</dbReference>
<dbReference type="InterPro" id="IPR040223">
    <property type="entry name" value="PAR_bZIP"/>
</dbReference>
<keyword evidence="6" id="KW-0539">Nucleus</keyword>
<feature type="region of interest" description="Disordered" evidence="8">
    <location>
        <begin position="272"/>
        <end position="311"/>
    </location>
</feature>
<dbReference type="Proteomes" id="UP000194236">
    <property type="component" value="Unassembled WGS sequence"/>
</dbReference>
<dbReference type="GO" id="GO:0000978">
    <property type="term" value="F:RNA polymerase II cis-regulatory region sequence-specific DNA binding"/>
    <property type="evidence" value="ECO:0007669"/>
    <property type="project" value="TreeGrafter"/>
</dbReference>
<name>A0A1Y3B1N6_EURMA</name>
<organism evidence="10 11">
    <name type="scientific">Euroglyphus maynei</name>
    <name type="common">Mayne's house dust mite</name>
    <dbReference type="NCBI Taxonomy" id="6958"/>
    <lineage>
        <taxon>Eukaryota</taxon>
        <taxon>Metazoa</taxon>
        <taxon>Ecdysozoa</taxon>
        <taxon>Arthropoda</taxon>
        <taxon>Chelicerata</taxon>
        <taxon>Arachnida</taxon>
        <taxon>Acari</taxon>
        <taxon>Acariformes</taxon>
        <taxon>Sarcoptiformes</taxon>
        <taxon>Astigmata</taxon>
        <taxon>Psoroptidia</taxon>
        <taxon>Analgoidea</taxon>
        <taxon>Pyroglyphidae</taxon>
        <taxon>Pyroglyphinae</taxon>
        <taxon>Euroglyphus</taxon>
    </lineage>
</organism>
<accession>A0A1Y3B1N6</accession>
<dbReference type="GO" id="GO:0000981">
    <property type="term" value="F:DNA-binding transcription factor activity, RNA polymerase II-specific"/>
    <property type="evidence" value="ECO:0007669"/>
    <property type="project" value="TreeGrafter"/>
</dbReference>
<dbReference type="PANTHER" id="PTHR11988:SF56">
    <property type="entry name" value="TRANSCRIPTION FACTOR CES-2"/>
    <property type="match status" value="1"/>
</dbReference>
<evidence type="ECO:0000256" key="3">
    <source>
        <dbReference type="ARBA" id="ARBA00023015"/>
    </source>
</evidence>
<reference evidence="10 11" key="1">
    <citation type="submission" date="2017-03" db="EMBL/GenBank/DDBJ databases">
        <title>Genome Survey of Euroglyphus maynei.</title>
        <authorList>
            <person name="Arlian L.G."/>
            <person name="Morgan M.S."/>
            <person name="Rider S.D."/>
        </authorList>
    </citation>
    <scope>NUCLEOTIDE SEQUENCE [LARGE SCALE GENOMIC DNA]</scope>
    <source>
        <strain evidence="10">Arlian Lab</strain>
        <tissue evidence="10">Whole body</tissue>
    </source>
</reference>
<comment type="subcellular location">
    <subcellularLocation>
        <location evidence="1">Nucleus</location>
    </subcellularLocation>
</comment>